<dbReference type="PANTHER" id="PTHR31656">
    <property type="entry name" value="ROOT CAP DOMAIN-CONTAINING PROTEIN"/>
    <property type="match status" value="1"/>
</dbReference>
<feature type="compositionally biased region" description="Pro residues" evidence="8">
    <location>
        <begin position="487"/>
        <end position="549"/>
    </location>
</feature>
<feature type="compositionally biased region" description="Pro residues" evidence="8">
    <location>
        <begin position="634"/>
        <end position="646"/>
    </location>
</feature>
<dbReference type="Proteomes" id="UP000825935">
    <property type="component" value="Chromosome 29"/>
</dbReference>
<evidence type="ECO:0000256" key="2">
    <source>
        <dbReference type="ARBA" id="ARBA00004442"/>
    </source>
</evidence>
<evidence type="ECO:0000256" key="3">
    <source>
        <dbReference type="ARBA" id="ARBA00004613"/>
    </source>
</evidence>
<evidence type="ECO:0000313" key="11">
    <source>
        <dbReference type="Proteomes" id="UP000825935"/>
    </source>
</evidence>
<keyword evidence="7" id="KW-0998">Cell outer membrane</keyword>
<dbReference type="GO" id="GO:0005576">
    <property type="term" value="C:extracellular region"/>
    <property type="evidence" value="ECO:0007669"/>
    <property type="project" value="UniProtKB-SubCell"/>
</dbReference>
<evidence type="ECO:0000256" key="8">
    <source>
        <dbReference type="SAM" id="MobiDB-lite"/>
    </source>
</evidence>
<keyword evidence="11" id="KW-1185">Reference proteome</keyword>
<evidence type="ECO:0000256" key="7">
    <source>
        <dbReference type="ARBA" id="ARBA00023237"/>
    </source>
</evidence>
<protein>
    <submittedName>
        <fullName evidence="10">Uncharacterized protein</fullName>
    </submittedName>
</protein>
<feature type="compositionally biased region" description="Pro residues" evidence="8">
    <location>
        <begin position="568"/>
        <end position="593"/>
    </location>
</feature>
<gene>
    <name evidence="10" type="ORF">KP509_29G042500</name>
</gene>
<feature type="compositionally biased region" description="Pro residues" evidence="8">
    <location>
        <begin position="667"/>
        <end position="684"/>
    </location>
</feature>
<keyword evidence="6" id="KW-0472">Membrane</keyword>
<accession>A0A8T2R869</accession>
<dbReference type="Pfam" id="PF02415">
    <property type="entry name" value="Chlam_PMP"/>
    <property type="match status" value="2"/>
</dbReference>
<evidence type="ECO:0000256" key="4">
    <source>
        <dbReference type="ARBA" id="ARBA00022525"/>
    </source>
</evidence>
<feature type="region of interest" description="Disordered" evidence="8">
    <location>
        <begin position="427"/>
        <end position="757"/>
    </location>
</feature>
<dbReference type="SUPFAM" id="SSF51126">
    <property type="entry name" value="Pectin lyase-like"/>
    <property type="match status" value="1"/>
</dbReference>
<dbReference type="OMA" id="FANTEFN"/>
<sequence>MQCLPLFLLFSLLSSLHPGFCLRGVSDGGHLWESPNLLIHQGSNRRLATGDVLNRDLPVECGDSLCLVQALLNKRPQIFITKDIDLQGVGILPTIDRRVSISGICDEKKCSLDAGGTAGIFVVGLGGYLTLKDLQLTGGFCNRGAAVLVSGQGADSPVSAGKLEALNVRFHKNIATEVGGAVAIESGGSAYVKNSVFYNNKANKGGAVYVGGSTKLPTTIGLPNPVTNPNPSSAAACSFRSCTTFANTQFTRNQADGTGGAVYVDDAEPDCVGEGGAQLDCTTCTFVNNTADQDGGAIQLAFVSSGATANTKESAFISNTAGQNGGDVNVQKSQPGTPGAQFRAYSSSYAASNATNGPAVAVGTGASANFSKCDFTYYTSIKDTACDGTCNFTCPVQAGQDLNGFCPDALPPAPLCPWIPEECPPPLESISPPYDGGQRPVSQSPPTMNSNPPPPIVNVSPPTNPSTSPELSPPSNATTPGGMNSPPSNPPTPKLPPASPSNPPSSPAPPVPLVPPPSPPVLSPPTTPSFPSSNPPPSNPSFNESPPPPSKKKWPSPPQGEGSVENAPPAPPPPPTPYSSPPPTPYSSPPPPSGNTASPVPTNRSNSPPPPGSQGKVKNAPSVPPSRSSTSYSSPPPPFLSTSPPPSKEKWWRPPPPQGDGSIENAPPAPPPPPTPSYSSPPSPANKQPGRNPPSQGNSEEAPPAPPPSSKRKQRSPPLGTGSVESAPPAPPGSPSSSITGDPHFVGKHGERFDFHGKDGRDYCVVSDHNIHMNMHVFHGKRRKSTFISKLGILYKGQKILIDVHNNSQKSHSWTLTVDDVEMDDINTMSTRTGLTITQGINFIRIVVPEEVDILVDIVRATFGRRGSLKDYINLHVKQLAVSTEVHGILGQTYLDTAYALEKLRAAKGKKRSRAAKVLVDGSESDYLTSSILSPDCKYSNFEDQASWHSRIQRTLFESVKGLLPLHLSNRVSVVTDCVGFGDENVVCKA</sequence>
<dbReference type="EMBL" id="CM035434">
    <property type="protein sequence ID" value="KAH7291928.1"/>
    <property type="molecule type" value="Genomic_DNA"/>
</dbReference>
<dbReference type="OrthoDB" id="1930517at2759"/>
<dbReference type="PRINTS" id="PR01217">
    <property type="entry name" value="PRICHEXTENSN"/>
</dbReference>
<evidence type="ECO:0000256" key="9">
    <source>
        <dbReference type="SAM" id="SignalP"/>
    </source>
</evidence>
<dbReference type="AlphaFoldDB" id="A0A8T2R869"/>
<keyword evidence="5 9" id="KW-0732">Signal</keyword>
<feature type="compositionally biased region" description="Polar residues" evidence="8">
    <location>
        <begin position="594"/>
        <end position="606"/>
    </location>
</feature>
<comment type="caution">
    <text evidence="10">The sequence shown here is derived from an EMBL/GenBank/DDBJ whole genome shotgun (WGS) entry which is preliminary data.</text>
</comment>
<feature type="compositionally biased region" description="Low complexity" evidence="8">
    <location>
        <begin position="457"/>
        <end position="476"/>
    </location>
</feature>
<feature type="chain" id="PRO_5035830132" evidence="9">
    <location>
        <begin position="22"/>
        <end position="990"/>
    </location>
</feature>
<organism evidence="10 11">
    <name type="scientific">Ceratopteris richardii</name>
    <name type="common">Triangle waterfern</name>
    <dbReference type="NCBI Taxonomy" id="49495"/>
    <lineage>
        <taxon>Eukaryota</taxon>
        <taxon>Viridiplantae</taxon>
        <taxon>Streptophyta</taxon>
        <taxon>Embryophyta</taxon>
        <taxon>Tracheophyta</taxon>
        <taxon>Polypodiopsida</taxon>
        <taxon>Polypodiidae</taxon>
        <taxon>Polypodiales</taxon>
        <taxon>Pteridineae</taxon>
        <taxon>Pteridaceae</taxon>
        <taxon>Parkerioideae</taxon>
        <taxon>Ceratopteris</taxon>
    </lineage>
</organism>
<evidence type="ECO:0000256" key="6">
    <source>
        <dbReference type="ARBA" id="ARBA00023136"/>
    </source>
</evidence>
<evidence type="ECO:0000256" key="5">
    <source>
        <dbReference type="ARBA" id="ARBA00022729"/>
    </source>
</evidence>
<name>A0A8T2R869_CERRI</name>
<feature type="compositionally biased region" description="Basic and acidic residues" evidence="8">
    <location>
        <begin position="748"/>
        <end position="757"/>
    </location>
</feature>
<keyword evidence="4" id="KW-0964">Secreted</keyword>
<feature type="signal peptide" evidence="9">
    <location>
        <begin position="1"/>
        <end position="21"/>
    </location>
</feature>
<proteinExistence type="predicted"/>
<dbReference type="InterPro" id="IPR011050">
    <property type="entry name" value="Pectin_lyase_fold/virulence"/>
</dbReference>
<comment type="subcellular location">
    <subcellularLocation>
        <location evidence="1">Cell envelope</location>
    </subcellularLocation>
    <subcellularLocation>
        <location evidence="2">Cell outer membrane</location>
    </subcellularLocation>
    <subcellularLocation>
        <location evidence="3">Secreted</location>
    </subcellularLocation>
</comment>
<evidence type="ECO:0000313" key="10">
    <source>
        <dbReference type="EMBL" id="KAH7291928.1"/>
    </source>
</evidence>
<reference evidence="10" key="1">
    <citation type="submission" date="2021-08" db="EMBL/GenBank/DDBJ databases">
        <title>WGS assembly of Ceratopteris richardii.</title>
        <authorList>
            <person name="Marchant D.B."/>
            <person name="Chen G."/>
            <person name="Jenkins J."/>
            <person name="Shu S."/>
            <person name="Leebens-Mack J."/>
            <person name="Grimwood J."/>
            <person name="Schmutz J."/>
            <person name="Soltis P."/>
            <person name="Soltis D."/>
            <person name="Chen Z.-H."/>
        </authorList>
    </citation>
    <scope>NUCLEOTIDE SEQUENCE</scope>
    <source>
        <strain evidence="10">Whitten #5841</strain>
        <tissue evidence="10">Leaf</tissue>
    </source>
</reference>
<dbReference type="InterPro" id="IPR003368">
    <property type="entry name" value="POMP_repeat"/>
</dbReference>
<evidence type="ECO:0000256" key="1">
    <source>
        <dbReference type="ARBA" id="ARBA00004196"/>
    </source>
</evidence>